<dbReference type="OrthoDB" id="2306477at2759"/>
<proteinExistence type="predicted"/>
<dbReference type="EMBL" id="CAACVG010010958">
    <property type="protein sequence ID" value="VEN57069.1"/>
    <property type="molecule type" value="Genomic_DNA"/>
</dbReference>
<keyword evidence="5" id="KW-1133">Transmembrane helix</keyword>
<keyword evidence="8" id="KW-0449">Lipoprotein</keyword>
<dbReference type="Proteomes" id="UP000410492">
    <property type="component" value="Unassembled WGS sequence"/>
</dbReference>
<keyword evidence="3" id="KW-0812">Transmembrane</keyword>
<keyword evidence="4 9" id="KW-0732">Signal</keyword>
<comment type="subcellular location">
    <subcellularLocation>
        <location evidence="1">Membrane</location>
        <topology evidence="1">Lipid-anchor</topology>
        <topology evidence="1">GPI-anchor</topology>
    </subcellularLocation>
</comment>
<evidence type="ECO:0000256" key="6">
    <source>
        <dbReference type="ARBA" id="ARBA00023136"/>
    </source>
</evidence>
<evidence type="ECO:0000256" key="3">
    <source>
        <dbReference type="ARBA" id="ARBA00022692"/>
    </source>
</evidence>
<keyword evidence="2" id="KW-0336">GPI-anchor</keyword>
<evidence type="ECO:0000256" key="9">
    <source>
        <dbReference type="SAM" id="SignalP"/>
    </source>
</evidence>
<dbReference type="InterPro" id="IPR031424">
    <property type="entry name" value="QVR-like"/>
</dbReference>
<gene>
    <name evidence="10" type="ORF">CALMAC_LOCUS15792</name>
</gene>
<evidence type="ECO:0000256" key="1">
    <source>
        <dbReference type="ARBA" id="ARBA00004589"/>
    </source>
</evidence>
<dbReference type="AlphaFoldDB" id="A0A653DA35"/>
<sequence length="166" mass="18973">MGAVCNAFLTVILFLKYIPDPTSAIKCFKCSVAIPMYYTKEPLRLCKNFDYSDHFIVDCPYSTFCMKRISTAKIPVPINGVERDCALQKLETQEYTNGKWHPLITIEEPYTEGCATQDDKGARTSVIEHCYCRGDLCNSSHRIIIGKWQYGLTALSLWILNHIVYK</sequence>
<keyword evidence="7" id="KW-0325">Glycoprotein</keyword>
<dbReference type="Pfam" id="PF17064">
    <property type="entry name" value="QVR"/>
    <property type="match status" value="1"/>
</dbReference>
<feature type="signal peptide" evidence="9">
    <location>
        <begin position="1"/>
        <end position="24"/>
    </location>
</feature>
<evidence type="ECO:0000256" key="2">
    <source>
        <dbReference type="ARBA" id="ARBA00022622"/>
    </source>
</evidence>
<reference evidence="10 11" key="1">
    <citation type="submission" date="2019-01" db="EMBL/GenBank/DDBJ databases">
        <authorList>
            <person name="Sayadi A."/>
        </authorList>
    </citation>
    <scope>NUCLEOTIDE SEQUENCE [LARGE SCALE GENOMIC DNA]</scope>
</reference>
<dbReference type="PANTHER" id="PTHR33562:SF29">
    <property type="entry name" value="PROTEIN SLEEPLESS"/>
    <property type="match status" value="1"/>
</dbReference>
<evidence type="ECO:0000256" key="5">
    <source>
        <dbReference type="ARBA" id="ARBA00022989"/>
    </source>
</evidence>
<evidence type="ECO:0000256" key="4">
    <source>
        <dbReference type="ARBA" id="ARBA00022729"/>
    </source>
</evidence>
<dbReference type="GO" id="GO:0030431">
    <property type="term" value="P:sleep"/>
    <property type="evidence" value="ECO:0007669"/>
    <property type="project" value="InterPro"/>
</dbReference>
<accession>A0A653DA35</accession>
<evidence type="ECO:0000256" key="7">
    <source>
        <dbReference type="ARBA" id="ARBA00023180"/>
    </source>
</evidence>
<dbReference type="InterPro" id="IPR050975">
    <property type="entry name" value="Sleep_regulator"/>
</dbReference>
<keyword evidence="6" id="KW-0472">Membrane</keyword>
<evidence type="ECO:0000256" key="8">
    <source>
        <dbReference type="ARBA" id="ARBA00023288"/>
    </source>
</evidence>
<evidence type="ECO:0000313" key="11">
    <source>
        <dbReference type="Proteomes" id="UP000410492"/>
    </source>
</evidence>
<keyword evidence="11" id="KW-1185">Reference proteome</keyword>
<organism evidence="10 11">
    <name type="scientific">Callosobruchus maculatus</name>
    <name type="common">Southern cowpea weevil</name>
    <name type="synonym">Pulse bruchid</name>
    <dbReference type="NCBI Taxonomy" id="64391"/>
    <lineage>
        <taxon>Eukaryota</taxon>
        <taxon>Metazoa</taxon>
        <taxon>Ecdysozoa</taxon>
        <taxon>Arthropoda</taxon>
        <taxon>Hexapoda</taxon>
        <taxon>Insecta</taxon>
        <taxon>Pterygota</taxon>
        <taxon>Neoptera</taxon>
        <taxon>Endopterygota</taxon>
        <taxon>Coleoptera</taxon>
        <taxon>Polyphaga</taxon>
        <taxon>Cucujiformia</taxon>
        <taxon>Chrysomeloidea</taxon>
        <taxon>Chrysomelidae</taxon>
        <taxon>Bruchinae</taxon>
        <taxon>Bruchini</taxon>
        <taxon>Callosobruchus</taxon>
    </lineage>
</organism>
<feature type="chain" id="PRO_5024846171" evidence="9">
    <location>
        <begin position="25"/>
        <end position="166"/>
    </location>
</feature>
<dbReference type="GO" id="GO:0032222">
    <property type="term" value="P:regulation of synaptic transmission, cholinergic"/>
    <property type="evidence" value="ECO:0007669"/>
    <property type="project" value="InterPro"/>
</dbReference>
<dbReference type="GO" id="GO:0098552">
    <property type="term" value="C:side of membrane"/>
    <property type="evidence" value="ECO:0007669"/>
    <property type="project" value="UniProtKB-KW"/>
</dbReference>
<protein>
    <submittedName>
        <fullName evidence="10">Uncharacterized protein</fullName>
    </submittedName>
</protein>
<dbReference type="PANTHER" id="PTHR33562">
    <property type="entry name" value="ATILLA, ISOFORM B-RELATED-RELATED"/>
    <property type="match status" value="1"/>
</dbReference>
<name>A0A653DA35_CALMS</name>
<evidence type="ECO:0000313" key="10">
    <source>
        <dbReference type="EMBL" id="VEN57069.1"/>
    </source>
</evidence>